<organism evidence="2 3">
    <name type="scientific">Panagrolaimus davidi</name>
    <dbReference type="NCBI Taxonomy" id="227884"/>
    <lineage>
        <taxon>Eukaryota</taxon>
        <taxon>Metazoa</taxon>
        <taxon>Ecdysozoa</taxon>
        <taxon>Nematoda</taxon>
        <taxon>Chromadorea</taxon>
        <taxon>Rhabditida</taxon>
        <taxon>Tylenchina</taxon>
        <taxon>Panagrolaimomorpha</taxon>
        <taxon>Panagrolaimoidea</taxon>
        <taxon>Panagrolaimidae</taxon>
        <taxon>Panagrolaimus</taxon>
    </lineage>
</organism>
<feature type="region of interest" description="Disordered" evidence="1">
    <location>
        <begin position="215"/>
        <end position="285"/>
    </location>
</feature>
<accession>A0A914QBC1</accession>
<evidence type="ECO:0000313" key="3">
    <source>
        <dbReference type="WBParaSite" id="PDA_v2.g28493.t1"/>
    </source>
</evidence>
<name>A0A914QBC1_9BILA</name>
<dbReference type="WBParaSite" id="PDA_v2.g28493.t1">
    <property type="protein sequence ID" value="PDA_v2.g28493.t1"/>
    <property type="gene ID" value="PDA_v2.g28493"/>
</dbReference>
<feature type="compositionally biased region" description="Basic and acidic residues" evidence="1">
    <location>
        <begin position="87"/>
        <end position="114"/>
    </location>
</feature>
<feature type="region of interest" description="Disordered" evidence="1">
    <location>
        <begin position="86"/>
        <end position="114"/>
    </location>
</feature>
<dbReference type="Proteomes" id="UP000887578">
    <property type="component" value="Unplaced"/>
</dbReference>
<evidence type="ECO:0000256" key="1">
    <source>
        <dbReference type="SAM" id="MobiDB-lite"/>
    </source>
</evidence>
<reference evidence="3" key="1">
    <citation type="submission" date="2022-11" db="UniProtKB">
        <authorList>
            <consortium name="WormBaseParasite"/>
        </authorList>
    </citation>
    <scope>IDENTIFICATION</scope>
</reference>
<protein>
    <submittedName>
        <fullName evidence="3">Uncharacterized protein</fullName>
    </submittedName>
</protein>
<feature type="compositionally biased region" description="Acidic residues" evidence="1">
    <location>
        <begin position="252"/>
        <end position="285"/>
    </location>
</feature>
<keyword evidence="2" id="KW-1185">Reference proteome</keyword>
<sequence length="285" mass="32925">MYNSDQHPKLAPTPTWSPQPAEISNFLPYDSFAGSYQNGLTSQIYPSNNGHGYRNDANFHCPTNVERNSAQMNVIDHSALLVVSNDATEKDKNDKRKKSNAESKAREREHIKSIEESHIKNDELVNEIKYKFQLWDGYDPYSRYLLQKLCKDYKSIPKKQRMQKSLNGNLNNGTSSSAKTSYYVPHGNFDYHPDLVLHSRVIYLPHQVPQYEHDELHSSEWNSEPQELEYNEHEVIETSPSRFIKKEQMLDTSDDDKDEDDTDGATESSDEIPEFEDIIESGDEE</sequence>
<proteinExistence type="predicted"/>
<dbReference type="AlphaFoldDB" id="A0A914QBC1"/>
<evidence type="ECO:0000313" key="2">
    <source>
        <dbReference type="Proteomes" id="UP000887578"/>
    </source>
</evidence>